<reference evidence="3 4" key="1">
    <citation type="submission" date="2023-01" db="EMBL/GenBank/DDBJ databases">
        <title>Cultivation and genomic characterization of new, ubiquitous marine nitrite-oxidizing bacteria from the Nitrospirales.</title>
        <authorList>
            <person name="Mueller A.J."/>
            <person name="Daebeler A."/>
            <person name="Herbold C.W."/>
            <person name="Kirkegaard R.H."/>
            <person name="Daims H."/>
        </authorList>
    </citation>
    <scope>NUCLEOTIDE SEQUENCE [LARGE SCALE GENOMIC DNA]</scope>
    <source>
        <strain evidence="3 4">DK</strain>
    </source>
</reference>
<keyword evidence="1" id="KW-0812">Transmembrane</keyword>
<keyword evidence="1" id="KW-0472">Membrane</keyword>
<protein>
    <submittedName>
        <fullName evidence="3">Pilus assembly protein</fullName>
    </submittedName>
</protein>
<evidence type="ECO:0000259" key="2">
    <source>
        <dbReference type="Pfam" id="PF07811"/>
    </source>
</evidence>
<dbReference type="Proteomes" id="UP001302494">
    <property type="component" value="Chromosome"/>
</dbReference>
<gene>
    <name evidence="3" type="ORF">PQG83_19855</name>
</gene>
<keyword evidence="1" id="KW-1133">Transmembrane helix</keyword>
<dbReference type="InterPro" id="IPR012495">
    <property type="entry name" value="TadE-like_dom"/>
</dbReference>
<evidence type="ECO:0000313" key="3">
    <source>
        <dbReference type="EMBL" id="WNM61970.1"/>
    </source>
</evidence>
<proteinExistence type="predicted"/>
<dbReference type="AlphaFoldDB" id="A0AA96GKK3"/>
<evidence type="ECO:0000313" key="4">
    <source>
        <dbReference type="Proteomes" id="UP001302494"/>
    </source>
</evidence>
<feature type="domain" description="TadE-like" evidence="2">
    <location>
        <begin position="20"/>
        <end position="62"/>
    </location>
</feature>
<keyword evidence="4" id="KW-1185">Reference proteome</keyword>
<accession>A0AA96GKK3</accession>
<name>A0AA96GKK3_9BACT</name>
<sequence>MNSLIRSFRKLMSPCQTESGISAVEVGATMLVFLTALFAVAEMGWFFVHQNTLTSAVREGIRIGTVGATSVDGNGNALSRENSIKQAIQQSASTVMDIDPSDILIFPVDADWTDPDDPAVMAAASAGGAGAFMRVRVNFTHQFFTQLIGGLFGPGDSVVMSSEGTYRNENFILGGGGS</sequence>
<dbReference type="Pfam" id="PF07811">
    <property type="entry name" value="TadE"/>
    <property type="match status" value="1"/>
</dbReference>
<dbReference type="RefSeq" id="WP_312744772.1">
    <property type="nucleotide sequence ID" value="NZ_CP116968.1"/>
</dbReference>
<dbReference type="KEGG" id="nneo:PQG83_19855"/>
<dbReference type="EMBL" id="CP116968">
    <property type="protein sequence ID" value="WNM61970.1"/>
    <property type="molecule type" value="Genomic_DNA"/>
</dbReference>
<organism evidence="3 4">
    <name type="scientific">Candidatus Nitrospira neomarina</name>
    <dbReference type="NCBI Taxonomy" id="3020899"/>
    <lineage>
        <taxon>Bacteria</taxon>
        <taxon>Pseudomonadati</taxon>
        <taxon>Nitrospirota</taxon>
        <taxon>Nitrospiria</taxon>
        <taxon>Nitrospirales</taxon>
        <taxon>Nitrospiraceae</taxon>
        <taxon>Nitrospira</taxon>
    </lineage>
</organism>
<feature type="transmembrane region" description="Helical" evidence="1">
    <location>
        <begin position="21"/>
        <end position="48"/>
    </location>
</feature>
<evidence type="ECO:0000256" key="1">
    <source>
        <dbReference type="SAM" id="Phobius"/>
    </source>
</evidence>